<evidence type="ECO:0000313" key="2">
    <source>
        <dbReference type="Proteomes" id="UP001627408"/>
    </source>
</evidence>
<proteinExistence type="predicted"/>
<accession>A0ABW8UXB5</accession>
<dbReference type="EMBL" id="JBHDIY010000002">
    <property type="protein sequence ID" value="MFL4471808.1"/>
    <property type="molecule type" value="Genomic_DNA"/>
</dbReference>
<organism evidence="1 2">
    <name type="scientific">Tateyamaria armeniaca</name>
    <dbReference type="NCBI Taxonomy" id="2518930"/>
    <lineage>
        <taxon>Bacteria</taxon>
        <taxon>Pseudomonadati</taxon>
        <taxon>Pseudomonadota</taxon>
        <taxon>Alphaproteobacteria</taxon>
        <taxon>Rhodobacterales</taxon>
        <taxon>Roseobacteraceae</taxon>
        <taxon>Tateyamaria</taxon>
    </lineage>
</organism>
<comment type="caution">
    <text evidence="1">The sequence shown here is derived from an EMBL/GenBank/DDBJ whole genome shotgun (WGS) entry which is preliminary data.</text>
</comment>
<name>A0ABW8UXB5_9RHOB</name>
<protein>
    <submittedName>
        <fullName evidence="1">DUF3726 domain-containing protein</fullName>
    </submittedName>
</protein>
<keyword evidence="2" id="KW-1185">Reference proteome</keyword>
<dbReference type="Pfam" id="PF12525">
    <property type="entry name" value="DUF3726"/>
    <property type="match status" value="1"/>
</dbReference>
<evidence type="ECO:0000313" key="1">
    <source>
        <dbReference type="EMBL" id="MFL4471808.1"/>
    </source>
</evidence>
<reference evidence="1 2" key="1">
    <citation type="submission" date="2024-08" db="EMBL/GenBank/DDBJ databases">
        <title>Tateyamaria sp. nov., isolated from marine algae.</title>
        <authorList>
            <person name="Choi B.J."/>
            <person name="Kim J.M."/>
            <person name="Lee J.K."/>
            <person name="Choi D.G."/>
            <person name="Bayburt H."/>
            <person name="Baek J.H."/>
            <person name="Han D.M."/>
            <person name="Jeon C.O."/>
        </authorList>
    </citation>
    <scope>NUCLEOTIDE SEQUENCE [LARGE SCALE GENOMIC DNA]</scope>
    <source>
        <strain evidence="1 2">KMU-156</strain>
    </source>
</reference>
<dbReference type="RefSeq" id="WP_407593674.1">
    <property type="nucleotide sequence ID" value="NZ_JBHDIY010000002.1"/>
</dbReference>
<dbReference type="InterPro" id="IPR022201">
    <property type="entry name" value="DUF3726"/>
</dbReference>
<dbReference type="Proteomes" id="UP001627408">
    <property type="component" value="Unassembled WGS sequence"/>
</dbReference>
<gene>
    <name evidence="1" type="ORF">ACERZ8_18705</name>
</gene>
<sequence>MNRSLNEIEAHAKCAARGAGLSWGMAEEAGRAARWLASHGLAGPAMLGDVLVRNDGLTHAQVAPVSLDGDWHAAKGPLCPLAVGTTLNDCADRLGHGHVITAGSVSCPLLTVPFAAWAAIHLKQMVRVAYESVQIETDGDGIWVSDPHNVINTSRADTVVFQRTRTRTDPAQRPGLRGHVTPEIWARLDTFAQRTFAPATDASRLLGAGAGLSDND</sequence>